<gene>
    <name evidence="1" type="ORF">MENTE1834_LOCUS42340</name>
</gene>
<proteinExistence type="predicted"/>
<accession>A0ACB1AVX6</accession>
<keyword evidence="2" id="KW-1185">Reference proteome</keyword>
<dbReference type="EMBL" id="CAVMJV010000110">
    <property type="protein sequence ID" value="CAK5101644.1"/>
    <property type="molecule type" value="Genomic_DNA"/>
</dbReference>
<evidence type="ECO:0000313" key="2">
    <source>
        <dbReference type="Proteomes" id="UP001497535"/>
    </source>
</evidence>
<name>A0ACB1AVX6_MELEN</name>
<evidence type="ECO:0000313" key="1">
    <source>
        <dbReference type="EMBL" id="CAK5101644.1"/>
    </source>
</evidence>
<organism evidence="1 2">
    <name type="scientific">Meloidogyne enterolobii</name>
    <name type="common">Root-knot nematode worm</name>
    <name type="synonym">Meloidogyne mayaguensis</name>
    <dbReference type="NCBI Taxonomy" id="390850"/>
    <lineage>
        <taxon>Eukaryota</taxon>
        <taxon>Metazoa</taxon>
        <taxon>Ecdysozoa</taxon>
        <taxon>Nematoda</taxon>
        <taxon>Chromadorea</taxon>
        <taxon>Rhabditida</taxon>
        <taxon>Tylenchina</taxon>
        <taxon>Tylenchomorpha</taxon>
        <taxon>Tylenchoidea</taxon>
        <taxon>Meloidogynidae</taxon>
        <taxon>Meloidogyninae</taxon>
        <taxon>Meloidogyne</taxon>
    </lineage>
</organism>
<sequence length="141" mass="16179">MLKGFEVLCKRLLFHLVKASAGSPKCFIVNLGANKFYLKINFEALPFALVGLSLLLCSFSSSWPSSFFPFYDIFHFGTDQQECVKTFFMSTNCQYGQKSFLFDTIRDYNNFPSENPLFDTPQHSPHNEFTILLTTTKTNIK</sequence>
<comment type="caution">
    <text evidence="1">The sequence shown here is derived from an EMBL/GenBank/DDBJ whole genome shotgun (WGS) entry which is preliminary data.</text>
</comment>
<reference evidence="1" key="1">
    <citation type="submission" date="2023-11" db="EMBL/GenBank/DDBJ databases">
        <authorList>
            <person name="Poullet M."/>
        </authorList>
    </citation>
    <scope>NUCLEOTIDE SEQUENCE</scope>
    <source>
        <strain evidence="1">E1834</strain>
    </source>
</reference>
<dbReference type="Proteomes" id="UP001497535">
    <property type="component" value="Unassembled WGS sequence"/>
</dbReference>
<protein>
    <submittedName>
        <fullName evidence="1">Uncharacterized protein</fullName>
    </submittedName>
</protein>